<comment type="similarity">
    <text evidence="1 2">Belongs to the UPF0235 family.</text>
</comment>
<dbReference type="Proteomes" id="UP001499951">
    <property type="component" value="Unassembled WGS sequence"/>
</dbReference>
<dbReference type="InterPro" id="IPR036591">
    <property type="entry name" value="YggU-like_sf"/>
</dbReference>
<reference evidence="4" key="1">
    <citation type="journal article" date="2019" name="Int. J. Syst. Evol. Microbiol.">
        <title>The Global Catalogue of Microorganisms (GCM) 10K type strain sequencing project: providing services to taxonomists for standard genome sequencing and annotation.</title>
        <authorList>
            <consortium name="The Broad Institute Genomics Platform"/>
            <consortium name="The Broad Institute Genome Sequencing Center for Infectious Disease"/>
            <person name="Wu L."/>
            <person name="Ma J."/>
        </authorList>
    </citation>
    <scope>NUCLEOTIDE SEQUENCE [LARGE SCALE GENOMIC DNA]</scope>
    <source>
        <strain evidence="4">JCM 15089</strain>
    </source>
</reference>
<proteinExistence type="inferred from homology"/>
<gene>
    <name evidence="3" type="ORF">GCM10008942_32460</name>
</gene>
<comment type="caution">
    <text evidence="3">The sequence shown here is derived from an EMBL/GenBank/DDBJ whole genome shotgun (WGS) entry which is preliminary data.</text>
</comment>
<dbReference type="Pfam" id="PF02594">
    <property type="entry name" value="DUF167"/>
    <property type="match status" value="1"/>
</dbReference>
<evidence type="ECO:0000256" key="2">
    <source>
        <dbReference type="HAMAP-Rule" id="MF_00634"/>
    </source>
</evidence>
<protein>
    <recommendedName>
        <fullName evidence="2">UPF0235 protein GCM10008942_32460</fullName>
    </recommendedName>
</protein>
<sequence length="103" mass="10742">MADRVRIAGGAVSFHVRLTPKGGRDAVEGWEAASDGSEHLKARVRAVPEDGKANTALVALLADRFGVPKSTIRIVAGATARLKRVEIAGDTAVLAARLEGVTK</sequence>
<evidence type="ECO:0000313" key="4">
    <source>
        <dbReference type="Proteomes" id="UP001499951"/>
    </source>
</evidence>
<dbReference type="NCBIfam" id="TIGR00251">
    <property type="entry name" value="DUF167 family protein"/>
    <property type="match status" value="1"/>
</dbReference>
<dbReference type="HAMAP" id="MF_00634">
    <property type="entry name" value="UPF0235"/>
    <property type="match status" value="1"/>
</dbReference>
<name>A0ABP3Q1W8_9PROT</name>
<dbReference type="RefSeq" id="WP_166934976.1">
    <property type="nucleotide sequence ID" value="NZ_BAAADD010000009.1"/>
</dbReference>
<dbReference type="SUPFAM" id="SSF69786">
    <property type="entry name" value="YggU-like"/>
    <property type="match status" value="1"/>
</dbReference>
<dbReference type="InterPro" id="IPR003746">
    <property type="entry name" value="DUF167"/>
</dbReference>
<dbReference type="NCBIfam" id="NF002348">
    <property type="entry name" value="PRK01310.1"/>
    <property type="match status" value="1"/>
</dbReference>
<evidence type="ECO:0000256" key="1">
    <source>
        <dbReference type="ARBA" id="ARBA00010364"/>
    </source>
</evidence>
<organism evidence="3 4">
    <name type="scientific">Rhizomicrobium electricum</name>
    <dbReference type="NCBI Taxonomy" id="480070"/>
    <lineage>
        <taxon>Bacteria</taxon>
        <taxon>Pseudomonadati</taxon>
        <taxon>Pseudomonadota</taxon>
        <taxon>Alphaproteobacteria</taxon>
        <taxon>Micropepsales</taxon>
        <taxon>Micropepsaceae</taxon>
        <taxon>Rhizomicrobium</taxon>
    </lineage>
</organism>
<dbReference type="EMBL" id="BAAADD010000009">
    <property type="protein sequence ID" value="GAA0581112.1"/>
    <property type="molecule type" value="Genomic_DNA"/>
</dbReference>
<evidence type="ECO:0000313" key="3">
    <source>
        <dbReference type="EMBL" id="GAA0581112.1"/>
    </source>
</evidence>
<dbReference type="SMART" id="SM01152">
    <property type="entry name" value="DUF167"/>
    <property type="match status" value="1"/>
</dbReference>
<keyword evidence="4" id="KW-1185">Reference proteome</keyword>
<dbReference type="Gene3D" id="3.30.1200.10">
    <property type="entry name" value="YggU-like"/>
    <property type="match status" value="1"/>
</dbReference>
<accession>A0ABP3Q1W8</accession>